<feature type="region of interest" description="Disordered" evidence="8">
    <location>
        <begin position="2925"/>
        <end position="3073"/>
    </location>
</feature>
<feature type="region of interest" description="Disordered" evidence="8">
    <location>
        <begin position="2686"/>
        <end position="2748"/>
    </location>
</feature>
<feature type="compositionally biased region" description="Polar residues" evidence="8">
    <location>
        <begin position="3039"/>
        <end position="3056"/>
    </location>
</feature>
<dbReference type="InParanoid" id="A0A0G4GI88"/>
<dbReference type="Proteomes" id="UP000041254">
    <property type="component" value="Unassembled WGS sequence"/>
</dbReference>
<feature type="region of interest" description="Disordered" evidence="8">
    <location>
        <begin position="2773"/>
        <end position="2800"/>
    </location>
</feature>
<dbReference type="OrthoDB" id="5964378at2759"/>
<keyword evidence="6 9" id="KW-0472">Membrane</keyword>
<protein>
    <submittedName>
        <fullName evidence="11">Uncharacterized protein</fullName>
    </submittedName>
</protein>
<evidence type="ECO:0000256" key="1">
    <source>
        <dbReference type="ARBA" id="ARBA00004370"/>
    </source>
</evidence>
<feature type="compositionally biased region" description="Low complexity" evidence="8">
    <location>
        <begin position="3062"/>
        <end position="3073"/>
    </location>
</feature>
<proteinExistence type="predicted"/>
<feature type="region of interest" description="Disordered" evidence="8">
    <location>
        <begin position="3090"/>
        <end position="3137"/>
    </location>
</feature>
<evidence type="ECO:0000256" key="3">
    <source>
        <dbReference type="ARBA" id="ARBA00022729"/>
    </source>
</evidence>
<evidence type="ECO:0000313" key="12">
    <source>
        <dbReference type="Proteomes" id="UP000041254"/>
    </source>
</evidence>
<feature type="region of interest" description="Disordered" evidence="8">
    <location>
        <begin position="2124"/>
        <end position="2152"/>
    </location>
</feature>
<feature type="transmembrane region" description="Helical" evidence="9">
    <location>
        <begin position="3334"/>
        <end position="3356"/>
    </location>
</feature>
<keyword evidence="3 10" id="KW-0732">Signal</keyword>
<keyword evidence="12" id="KW-1185">Reference proteome</keyword>
<dbReference type="Pfam" id="PF01825">
    <property type="entry name" value="GPS"/>
    <property type="match status" value="1"/>
</dbReference>
<evidence type="ECO:0000313" key="11">
    <source>
        <dbReference type="EMBL" id="CEM29579.1"/>
    </source>
</evidence>
<evidence type="ECO:0000256" key="9">
    <source>
        <dbReference type="SAM" id="Phobius"/>
    </source>
</evidence>
<dbReference type="PhylomeDB" id="A0A0G4GI88"/>
<sequence length="3482" mass="380237">MACMSRTKAVVNAFLFVTLFSGPTGSHGANPWLWSTCPGPLSILLDWPEFVTDFTIADLDLQFSSGRASGDVLVFGGTGDFHARFFAFANYTLLYRPSDGVVDTLTVNVAAGNAASAATTAPMPARSWGPFPFNAKCPNLTLAVDPHAEWNPSTETTTAHTVTIRVTFTEPVDPSVEQITHPVPRVNLTDRTGATRHLPAANYSLVSCSGGAAVPWQSTYCIVVNQTELSLAYGMITLTVVGTIAADADGNGNWVGPGLTGVQLQWFWAQTPRAVFDRFISYDAPSQCPANGTVLRLNFTIPLDTYPTLTLANITVSPFPEAQPAELRFSLLDPPDPPNPPAMYTLTLYPAAGVDQLVDVNVPVGIVAAKDTMSPNEASTHQFVINTICPTISLNGIESEAYIAIRELSTSPRLTIRATFTHPVILTPHTLSSVVSVSNGTLVSSDLAFCGNMTQQPIPSLSSSISESCFEVEATVLGRVEVSVNGSLGADQYGNANNATVEPFYFYHYLGRSVSQTPVTVTSGPNTTITPSATGPDVDPLNDRILLIWDKINSVSNTIPPPPGDSDLYPTPNTSQSAPGFALVQVGQSFTLPIPPGEEDAFVVEMWHCFAAKRETGECDSLAAEIEANGRDAIRGIALQQAADPSERSVRVVPAVDNCGGSCLIEETCRVRMDTTGIVAECVPQCGDGNISPAEACDDGNLVADDGCPNDCREVEPSFTCTAPLIPVAADGSPVTPRYQQGPSVCSSVVTNITASLCQSVPVTPPAGFSFCNPGTSFDLSTQIIECATIGDPCAPDLSKTIGCPVDPTTAPSPSAICYIIQPPRLVSATLTHNYDAIDIVFDTPPNPAVFTSPCDVFNSPGPLSLFGNDPTCEWSTPLTLRVRQGSSANVGVGMEVRIEGGRLMSATPAGEEAAAAYGGAWPASWYAAGQSVYLQLPGTRPALVQPTIEMVSSVTVHACLNNTVEVQVGKGFGHLVNYTWACSSSTPSVVCDQLAAFNASSGQGTTLSLIRINLPSAPLLAAAQSIVPTATSFDLLVTAKTFMSMPVNRTFSLTLLTDNHVPVPPLHITAGSSLQQYKKVGSQLRLRVYISRWDGDESDATCAASEGQTRVALVRWLRWNSGNGSWEGLSGSIEGLEMNFTQVTTLMLNESDVAPSETEQYQMEAYYVDAVPPIPSFITFTVTGVLQEKYPLRLVGPRQINVGLITMVGAIITDTSLLPLDFTSARKSWSYASDCWALTQDGVPLRYDTGGPNSIGRIELRALRVGKCDVGLMVEAAGITMTGEVAIEVVSADTPVLPLFVALPESTVKEAFTALAYHFAPTPLSTSFLAFRLALSQQEKPLPANVSAAALTPIPTNTATAATVGSDFLTQYLVTERPFAGDMIEVLAVSVDPAVLTGGESYVLEVVDGQTVVAVSEPFRAADSKRGGNLMLSTTNTSSAEKVLIQQSVYGYDPGDPYNDVDFSFARTNASDCSAPSASASPSIPIKTGWSLPAYETLLPAGSHCVLGTASVGGHEVCPHCSLSGGLSVEEAQLSDQQVDELLDEVENSGDVDDILNAIDTLNMTSLDRYLDAIKAATDIVIASAPDDPSVGRVASSLSNFLGFEGVNSFHLNESSVILGDLMNDTLTKTKLQERYELSYASGVEVVGAVQRVMDRANSVEFANVSRSVSFESRLAMDRLVLTAASDTADQAERVFEKEELRLALTKMNALLASTQPLALDDVTVPGGALTNTAAPPSSGSALILTAIDWPVSPYPHTNTSRALAPFIRQIDVYDGQKREKMVVKDTPVNITFYLKAPSVDSCALLLKNETWNGTWPFSNMPLPVGNVSSPTRRQLTAFPDSEAPHPTLEPLLQWTLRALSLFTAENRAPVRRLSVEIDLPGAPTLRIPDKLPEGPVQPEAIPEDSFPCPNDTRKLCWVTGTEEHWMNCTERLCLYRGELDWKSDGCENVWQDSNATHVKCACNHLSAFVASYEASSRKFERTNIGLVSAAEYLYSWDNIRRQWRSLLFLAGILLAIYSPFLFFWWRDSRDWVDPKNRLGTFFLDRLPRESTDFTLMLLPPFRIFGGLFMFDPLIINVSAWRRRMASVRRGCCRCFESCRPRGREVTWGGALGESVRRWVARREGRRSSGDEDDDADESDDPNRTKRMTKSTSSIPFFRIQQVHYRTQQLYLAASLIAVRSVRSANARKRGARSPEALLRLERQERERRSEAERSLAEGVMDIAKLLKMPATSRAFLALLGVSRKAQEDVKAEALRVVHALQESVEFKAKQQLEKLRERQDWLARRAREKLEAATQEQTTATAQLRTAVVNAGGDFLDAHFRLAREQEGRLRKDHPELSNLLPILQDAFVPPLTACEVTIRHRSEDTCLRPKYEIDMDTDTLLKPSDEVHLMWFCRAGSILCAHPKEVFHNFAMRRLVDWMGPRFLIDMSKIHFIEVVYQKIPADEAIPLSPVGHPDDYLIIEGDAPEPPALTLLQPRFFRKTGDQQRIEVTATKRTQPRLRIHETFVSSSDSLTSGSGSSISTARERPFYRGKDTIALDEALKPRRRYRRVVVLSQSVRVIDAKGMVTEERVKKKLMSLASAQREMTAEQLGLYVRYMRKNRMNRALSNCGKDFGNRSMRRAEKQINTALSGAIRVYSNATGMSAPSSAVDAVIEGVGLASVWVTHYGALLNLLPKDNLFLESDQPPPISDEDDDESLQDSSLRARTKSTRRPMASSQQLSVPGGTRRGDIDGSRDRLDEVDPSNRYIAEEKRGTLMTGLLMKTDRKAVALQRDNDGDGADDDRDPDGRKTSSSQENAAIYYGERRGSFWRWLQKMGKSQENLSLGPFPDVYGFLVSDIEENVGSPVGVDDVFPKKGGGRGADDLGGEGTERAGSCLEVVLSRGSSLKLHFSDPVTCHLFHRHLDNLIDLIDVISDDDSETSSLLAGHRRRSTRDTHRQSQDSTTHYRSPSAPSRGRMRNSQGAYLGVSGAEMKPSARSRRYGSDTAATRMSQLTDTQTKAMESIFGSTEPSRAASRQSSRPHRRGGRSKRTHDPSAMTTAFHSLQPPNRSPQPYTVKVNQPQNETPQQQPTFPWLLDLANLNNMLGGLLRGNKPNKVDVKNSMDTQQNKGQQQQQQPTSAASVSAAAGVRSAKAERREGFVVNERGMVMEIVHNIESALDDEREHEVDEEDDFDPDSRERLEYFIDKNDEETTEMVAKRLQYHTWGAPKIVGVVSKREHPLPKLFPYNPVMSRCQRWGIFASALVTATMWSAMFFNAECLVPEEFRPSVCRPPPKLYQPNWDVLFASLWALVLALPVPLIIRSLFGKKVHEEVKTREEKQFILGYWKAREITAWVFMVLLNAWCVFFITAIILKYPSFIIQKFTSAVAMATAHRLFTAPMLRASLIAVILITSKYTALLDFLLFCMPSLLNFSEPLVRKADKKKTAGRGAGQGEANANDNQDMDMGEGGGIEEWDTGGDAVGGGDIVGAGDAGADVDIA</sequence>
<evidence type="ECO:0000256" key="8">
    <source>
        <dbReference type="SAM" id="MobiDB-lite"/>
    </source>
</evidence>
<evidence type="ECO:0000256" key="10">
    <source>
        <dbReference type="SAM" id="SignalP"/>
    </source>
</evidence>
<gene>
    <name evidence="11" type="ORF">Vbra_17837</name>
</gene>
<dbReference type="VEuPathDB" id="CryptoDB:Vbra_17837"/>
<dbReference type="InterPro" id="IPR011936">
    <property type="entry name" value="Myxo_disulph_rpt"/>
</dbReference>
<feature type="compositionally biased region" description="Low complexity" evidence="8">
    <location>
        <begin position="3108"/>
        <end position="3134"/>
    </location>
</feature>
<evidence type="ECO:0000256" key="6">
    <source>
        <dbReference type="ARBA" id="ARBA00023136"/>
    </source>
</evidence>
<dbReference type="NCBIfam" id="TIGR02232">
    <property type="entry name" value="myxo_disulf_rpt"/>
    <property type="match status" value="1"/>
</dbReference>
<keyword evidence="2 9" id="KW-0812">Transmembrane</keyword>
<feature type="signal peptide" evidence="10">
    <location>
        <begin position="1"/>
        <end position="28"/>
    </location>
</feature>
<dbReference type="GO" id="GO:0016020">
    <property type="term" value="C:membrane"/>
    <property type="evidence" value="ECO:0007669"/>
    <property type="project" value="UniProtKB-SubCell"/>
</dbReference>
<feature type="compositionally biased region" description="Basic and acidic residues" evidence="8">
    <location>
        <begin position="2729"/>
        <end position="2742"/>
    </location>
</feature>
<evidence type="ECO:0000256" key="5">
    <source>
        <dbReference type="ARBA" id="ARBA00022989"/>
    </source>
</evidence>
<feature type="transmembrane region" description="Helical" evidence="9">
    <location>
        <begin position="3286"/>
        <end position="3308"/>
    </location>
</feature>
<feature type="transmembrane region" description="Helical" evidence="9">
    <location>
        <begin position="3386"/>
        <end position="3407"/>
    </location>
</feature>
<feature type="region of interest" description="Disordered" evidence="8">
    <location>
        <begin position="3426"/>
        <end position="3482"/>
    </location>
</feature>
<dbReference type="Pfam" id="PF13948">
    <property type="entry name" value="DUF4215"/>
    <property type="match status" value="1"/>
</dbReference>
<evidence type="ECO:0000256" key="4">
    <source>
        <dbReference type="ARBA" id="ARBA00022737"/>
    </source>
</evidence>
<feature type="transmembrane region" description="Helical" evidence="9">
    <location>
        <begin position="2008"/>
        <end position="2027"/>
    </location>
</feature>
<feature type="transmembrane region" description="Helical" evidence="9">
    <location>
        <begin position="2063"/>
        <end position="2082"/>
    </location>
</feature>
<accession>A0A0G4GI88</accession>
<dbReference type="EMBL" id="CDMY01000677">
    <property type="protein sequence ID" value="CEM29579.1"/>
    <property type="molecule type" value="Genomic_DNA"/>
</dbReference>
<keyword evidence="7" id="KW-1015">Disulfide bond</keyword>
<dbReference type="InterPro" id="IPR000203">
    <property type="entry name" value="GPS"/>
</dbReference>
<feature type="chain" id="PRO_5005190044" evidence="10">
    <location>
        <begin position="29"/>
        <end position="3482"/>
    </location>
</feature>
<evidence type="ECO:0000256" key="2">
    <source>
        <dbReference type="ARBA" id="ARBA00022692"/>
    </source>
</evidence>
<organism evidence="11 12">
    <name type="scientific">Vitrella brassicaformis (strain CCMP3155)</name>
    <dbReference type="NCBI Taxonomy" id="1169540"/>
    <lineage>
        <taxon>Eukaryota</taxon>
        <taxon>Sar</taxon>
        <taxon>Alveolata</taxon>
        <taxon>Colpodellida</taxon>
        <taxon>Vitrellaceae</taxon>
        <taxon>Vitrella</taxon>
    </lineage>
</organism>
<evidence type="ECO:0000256" key="7">
    <source>
        <dbReference type="ARBA" id="ARBA00023157"/>
    </source>
</evidence>
<comment type="subcellular location">
    <subcellularLocation>
        <location evidence="1">Membrane</location>
    </subcellularLocation>
</comment>
<feature type="compositionally biased region" description="Acidic residues" evidence="8">
    <location>
        <begin position="3444"/>
        <end position="3459"/>
    </location>
</feature>
<reference evidence="11 12" key="1">
    <citation type="submission" date="2014-11" db="EMBL/GenBank/DDBJ databases">
        <authorList>
            <person name="Zhu J."/>
            <person name="Qi W."/>
            <person name="Song R."/>
        </authorList>
    </citation>
    <scope>NUCLEOTIDE SEQUENCE [LARGE SCALE GENOMIC DNA]</scope>
</reference>
<name>A0A0G4GI88_VITBC</name>
<feature type="compositionally biased region" description="Polar residues" evidence="8">
    <location>
        <begin position="2988"/>
        <end position="3012"/>
    </location>
</feature>
<feature type="compositionally biased region" description="Polar residues" evidence="8">
    <location>
        <begin position="2943"/>
        <end position="2954"/>
    </location>
</feature>
<feature type="compositionally biased region" description="Gly residues" evidence="8">
    <location>
        <begin position="3462"/>
        <end position="3474"/>
    </location>
</feature>
<feature type="region of interest" description="Disordered" evidence="8">
    <location>
        <begin position="2852"/>
        <end position="2871"/>
    </location>
</feature>
<keyword evidence="4" id="KW-0677">Repeat</keyword>
<feature type="compositionally biased region" description="Basic residues" evidence="8">
    <location>
        <begin position="3022"/>
        <end position="3033"/>
    </location>
</feature>
<keyword evidence="5 9" id="KW-1133">Transmembrane helix</keyword>
<feature type="compositionally biased region" description="Acidic residues" evidence="8">
    <location>
        <begin position="2132"/>
        <end position="2141"/>
    </location>
</feature>